<keyword evidence="6 7" id="KW-0411">Iron-sulfur</keyword>
<reference evidence="9 10" key="1">
    <citation type="submission" date="2019-07" db="EMBL/GenBank/DDBJ databases">
        <title>Whole genome shotgun sequence of Cyclobacterium qasimii NBRC 106168.</title>
        <authorList>
            <person name="Hosoyama A."/>
            <person name="Uohara A."/>
            <person name="Ohji S."/>
            <person name="Ichikawa N."/>
        </authorList>
    </citation>
    <scope>NUCLEOTIDE SEQUENCE [LARGE SCALE GENOMIC DNA]</scope>
    <source>
        <strain evidence="9 10">NBRC 106168</strain>
    </source>
</reference>
<dbReference type="Pfam" id="PF01355">
    <property type="entry name" value="HIPIP"/>
    <property type="match status" value="1"/>
</dbReference>
<comment type="similarity">
    <text evidence="7">Belongs to the high-potential iron-sulfur protein (HiPIP) family.</text>
</comment>
<evidence type="ECO:0000256" key="3">
    <source>
        <dbReference type="ARBA" id="ARBA00022723"/>
    </source>
</evidence>
<name>A0A512C9Q9_9BACT</name>
<proteinExistence type="inferred from homology"/>
<comment type="caution">
    <text evidence="9">The sequence shown here is derived from an EMBL/GenBank/DDBJ whole genome shotgun (WGS) entry which is preliminary data.</text>
</comment>
<dbReference type="PROSITE" id="PS51373">
    <property type="entry name" value="HIPIP"/>
    <property type="match status" value="1"/>
</dbReference>
<dbReference type="AlphaFoldDB" id="A0A512C9Q9"/>
<evidence type="ECO:0000256" key="2">
    <source>
        <dbReference type="ARBA" id="ARBA00022485"/>
    </source>
</evidence>
<comment type="function">
    <text evidence="7">Specific class of high-redox-potential 4Fe-4S ferredoxins. Functions in anaerobic electron transport in most purple and in some other photosynthetic bacteria and in at least one genus (Paracoccus) of halophilic, denitrifying bacteria.</text>
</comment>
<dbReference type="SUPFAM" id="SSF57652">
    <property type="entry name" value="HIPIP (high potential iron protein)"/>
    <property type="match status" value="1"/>
</dbReference>
<keyword evidence="1 7" id="KW-0813">Transport</keyword>
<dbReference type="GO" id="GO:0046872">
    <property type="term" value="F:metal ion binding"/>
    <property type="evidence" value="ECO:0007669"/>
    <property type="project" value="UniProtKB-KW"/>
</dbReference>
<evidence type="ECO:0000256" key="5">
    <source>
        <dbReference type="ARBA" id="ARBA00023004"/>
    </source>
</evidence>
<keyword evidence="3 7" id="KW-0479">Metal-binding</keyword>
<keyword evidence="10" id="KW-1185">Reference proteome</keyword>
<sequence>MINNHRTISMNRRKSIKTLLASTGVVFFMTNCGKPQEEYKLENIDDCADLTGLSEEEVAKRKSLGYEEKSPLEGDNCNNCQLYLPPTAKRKCGGCQLFKGPVNADAYCTYWAPKV</sequence>
<keyword evidence="2 7" id="KW-0004">4Fe-4S</keyword>
<dbReference type="InterPro" id="IPR000170">
    <property type="entry name" value="High_potential_FeS_prot"/>
</dbReference>
<organism evidence="9 10">
    <name type="scientific">Cyclobacterium qasimii</name>
    <dbReference type="NCBI Taxonomy" id="1350429"/>
    <lineage>
        <taxon>Bacteria</taxon>
        <taxon>Pseudomonadati</taxon>
        <taxon>Bacteroidota</taxon>
        <taxon>Cytophagia</taxon>
        <taxon>Cytophagales</taxon>
        <taxon>Cyclobacteriaceae</taxon>
        <taxon>Cyclobacterium</taxon>
    </lineage>
</organism>
<dbReference type="Proteomes" id="UP000321301">
    <property type="component" value="Unassembled WGS sequence"/>
</dbReference>
<dbReference type="GO" id="GO:0009055">
    <property type="term" value="F:electron transfer activity"/>
    <property type="evidence" value="ECO:0007669"/>
    <property type="project" value="InterPro"/>
</dbReference>
<gene>
    <name evidence="9" type="ORF">CQA01_14770</name>
</gene>
<evidence type="ECO:0000256" key="4">
    <source>
        <dbReference type="ARBA" id="ARBA00022982"/>
    </source>
</evidence>
<keyword evidence="4 7" id="KW-0249">Electron transport</keyword>
<dbReference type="Gene3D" id="4.10.490.10">
    <property type="entry name" value="High potential iron-sulphur protein"/>
    <property type="match status" value="1"/>
</dbReference>
<evidence type="ECO:0000256" key="6">
    <source>
        <dbReference type="ARBA" id="ARBA00023014"/>
    </source>
</evidence>
<evidence type="ECO:0000259" key="8">
    <source>
        <dbReference type="PROSITE" id="PS51373"/>
    </source>
</evidence>
<dbReference type="EMBL" id="BJYV01000004">
    <property type="protein sequence ID" value="GEO20943.1"/>
    <property type="molecule type" value="Genomic_DNA"/>
</dbReference>
<comment type="subunit">
    <text evidence="7">Homodimer.</text>
</comment>
<protein>
    <recommendedName>
        <fullName evidence="7">High-potential iron-sulfur protein</fullName>
        <shortName evidence="7">HiPIP</shortName>
    </recommendedName>
</protein>
<accession>A0A512C9Q9</accession>
<keyword evidence="5 7" id="KW-0408">Iron</keyword>
<evidence type="ECO:0000313" key="9">
    <source>
        <dbReference type="EMBL" id="GEO20943.1"/>
    </source>
</evidence>
<dbReference type="InterPro" id="IPR036369">
    <property type="entry name" value="HIPIP_sf"/>
</dbReference>
<evidence type="ECO:0000256" key="7">
    <source>
        <dbReference type="RuleBase" id="RU000620"/>
    </source>
</evidence>
<dbReference type="GO" id="GO:0051539">
    <property type="term" value="F:4 iron, 4 sulfur cluster binding"/>
    <property type="evidence" value="ECO:0007669"/>
    <property type="project" value="UniProtKB-KW"/>
</dbReference>
<evidence type="ECO:0000313" key="10">
    <source>
        <dbReference type="Proteomes" id="UP000321301"/>
    </source>
</evidence>
<dbReference type="GO" id="GO:0019646">
    <property type="term" value="P:aerobic electron transport chain"/>
    <property type="evidence" value="ECO:0007669"/>
    <property type="project" value="InterPro"/>
</dbReference>
<evidence type="ECO:0000256" key="1">
    <source>
        <dbReference type="ARBA" id="ARBA00022448"/>
    </source>
</evidence>
<feature type="domain" description="High potential iron-sulfur proteins family profile" evidence="8">
    <location>
        <begin position="48"/>
        <end position="115"/>
    </location>
</feature>